<organism evidence="3 4">
    <name type="scientific">Sphaerisporangium corydalis</name>
    <dbReference type="NCBI Taxonomy" id="1441875"/>
    <lineage>
        <taxon>Bacteria</taxon>
        <taxon>Bacillati</taxon>
        <taxon>Actinomycetota</taxon>
        <taxon>Actinomycetes</taxon>
        <taxon>Streptosporangiales</taxon>
        <taxon>Streptosporangiaceae</taxon>
        <taxon>Sphaerisporangium</taxon>
    </lineage>
</organism>
<keyword evidence="4" id="KW-1185">Reference proteome</keyword>
<evidence type="ECO:0000313" key="3">
    <source>
        <dbReference type="EMBL" id="MFC4591366.1"/>
    </source>
</evidence>
<dbReference type="PIRSF" id="PIRSF000148">
    <property type="entry name" value="ASA_dh"/>
    <property type="match status" value="1"/>
</dbReference>
<feature type="domain" description="Semialdehyde dehydrogenase NAD-binding" evidence="2">
    <location>
        <begin position="3"/>
        <end position="122"/>
    </location>
</feature>
<protein>
    <submittedName>
        <fullName evidence="3">Aspartate-semialdehyde dehydrogenase</fullName>
        <ecNumber evidence="3">1.2.1.11</ecNumber>
    </submittedName>
</protein>
<dbReference type="Gene3D" id="3.40.50.720">
    <property type="entry name" value="NAD(P)-binding Rossmann-like Domain"/>
    <property type="match status" value="1"/>
</dbReference>
<dbReference type="SUPFAM" id="SSF51735">
    <property type="entry name" value="NAD(P)-binding Rossmann-fold domains"/>
    <property type="match status" value="1"/>
</dbReference>
<dbReference type="InterPro" id="IPR000534">
    <property type="entry name" value="Semialdehyde_DH_NAD-bd"/>
</dbReference>
<dbReference type="Pfam" id="PF01118">
    <property type="entry name" value="Semialdhyde_dh"/>
    <property type="match status" value="1"/>
</dbReference>
<comment type="similarity">
    <text evidence="1">Belongs to the aspartate-semialdehyde dehydrogenase family.</text>
</comment>
<dbReference type="SMART" id="SM00859">
    <property type="entry name" value="Semialdhyde_dh"/>
    <property type="match status" value="1"/>
</dbReference>
<dbReference type="NCBIfam" id="NF011456">
    <property type="entry name" value="PRK14874.1"/>
    <property type="match status" value="1"/>
</dbReference>
<dbReference type="PANTHER" id="PTHR46278:SF2">
    <property type="entry name" value="ASPARTATE-SEMIALDEHYDE DEHYDROGENASE"/>
    <property type="match status" value="1"/>
</dbReference>
<dbReference type="EC" id="1.2.1.11" evidence="3"/>
<accession>A0ABV9ENX2</accession>
<evidence type="ECO:0000256" key="1">
    <source>
        <dbReference type="ARBA" id="ARBA00010584"/>
    </source>
</evidence>
<dbReference type="InterPro" id="IPR036291">
    <property type="entry name" value="NAD(P)-bd_dom_sf"/>
</dbReference>
<reference evidence="4" key="1">
    <citation type="journal article" date="2019" name="Int. J. Syst. Evol. Microbiol.">
        <title>The Global Catalogue of Microorganisms (GCM) 10K type strain sequencing project: providing services to taxonomists for standard genome sequencing and annotation.</title>
        <authorList>
            <consortium name="The Broad Institute Genomics Platform"/>
            <consortium name="The Broad Institute Genome Sequencing Center for Infectious Disease"/>
            <person name="Wu L."/>
            <person name="Ma J."/>
        </authorList>
    </citation>
    <scope>NUCLEOTIDE SEQUENCE [LARGE SCALE GENOMIC DNA]</scope>
    <source>
        <strain evidence="4">CCUG 49560</strain>
    </source>
</reference>
<evidence type="ECO:0000313" key="4">
    <source>
        <dbReference type="Proteomes" id="UP001595891"/>
    </source>
</evidence>
<dbReference type="Gene3D" id="3.30.360.10">
    <property type="entry name" value="Dihydrodipicolinate Reductase, domain 2"/>
    <property type="match status" value="1"/>
</dbReference>
<evidence type="ECO:0000259" key="2">
    <source>
        <dbReference type="SMART" id="SM00859"/>
    </source>
</evidence>
<sequence>MPRIAVVGATGAVGRELLTLISRSEAASTTIVPIASARSAGTDLGAQLGLGSGIEPVRTLDDVDFGDVSVTFFAAGVEVSRQAAEKVAKAGSLVIDNSSAFRLRDDVPLVVPQVNPASLAHRPPVNLIANPNCSTIQLVRALAPLHELAGLRRVILTTYQAASGGGIQGLAELARDSRRLLDGADTLASGRFGPPLAFDLVPQIGGLNEHGSAHEEEKLGREPGKIMGLTDLPVSVTAVRAPIFHCHAEAVWVELGRQVPIAEAEEALAGTPGIRFYKSGDDPPYPTPRLVENSGAEGRALVHVGRVRADTADPRALWLWIVADNLWVGAALNAFDIMRTAQGYGWLDR</sequence>
<gene>
    <name evidence="3" type="ORF">ACFO8L_35100</name>
</gene>
<dbReference type="GO" id="GO:0004073">
    <property type="term" value="F:aspartate-semialdehyde dehydrogenase activity"/>
    <property type="evidence" value="ECO:0007669"/>
    <property type="project" value="UniProtKB-EC"/>
</dbReference>
<dbReference type="InterPro" id="IPR012280">
    <property type="entry name" value="Semialdhyde_DH_dimer_dom"/>
</dbReference>
<keyword evidence="3" id="KW-0560">Oxidoreductase</keyword>
<comment type="caution">
    <text evidence="3">The sequence shown here is derived from an EMBL/GenBank/DDBJ whole genome shotgun (WGS) entry which is preliminary data.</text>
</comment>
<dbReference type="Pfam" id="PF02774">
    <property type="entry name" value="Semialdhyde_dhC"/>
    <property type="match status" value="1"/>
</dbReference>
<dbReference type="RefSeq" id="WP_262844845.1">
    <property type="nucleotide sequence ID" value="NZ_JANZYP010000033.1"/>
</dbReference>
<dbReference type="EMBL" id="JBHSFN010000032">
    <property type="protein sequence ID" value="MFC4591366.1"/>
    <property type="molecule type" value="Genomic_DNA"/>
</dbReference>
<dbReference type="PANTHER" id="PTHR46278">
    <property type="entry name" value="DEHYDROGENASE, PUTATIVE-RELATED"/>
    <property type="match status" value="1"/>
</dbReference>
<dbReference type="SUPFAM" id="SSF55347">
    <property type="entry name" value="Glyceraldehyde-3-phosphate dehydrogenase-like, C-terminal domain"/>
    <property type="match status" value="1"/>
</dbReference>
<name>A0ABV9ENX2_9ACTN</name>
<proteinExistence type="inferred from homology"/>
<dbReference type="Proteomes" id="UP001595891">
    <property type="component" value="Unassembled WGS sequence"/>
</dbReference>